<proteinExistence type="inferred from homology"/>
<dbReference type="HAMAP" id="MF_00649">
    <property type="entry name" value="DNA_gyrase_inhibitor_YacG"/>
    <property type="match status" value="1"/>
</dbReference>
<dbReference type="InterPro" id="IPR005584">
    <property type="entry name" value="DNA_gyrase_inhibitor_YacG"/>
</dbReference>
<dbReference type="SUPFAM" id="SSF57716">
    <property type="entry name" value="Glucocorticoid receptor-like (DNA-binding domain)"/>
    <property type="match status" value="1"/>
</dbReference>
<evidence type="ECO:0000256" key="2">
    <source>
        <dbReference type="ARBA" id="ARBA00022833"/>
    </source>
</evidence>
<keyword evidence="5" id="KW-1185">Reference proteome</keyword>
<dbReference type="PANTHER" id="PTHR36150:SF1">
    <property type="entry name" value="DNA GYRASE INHIBITOR YACG"/>
    <property type="match status" value="1"/>
</dbReference>
<organism evidence="4 5">
    <name type="scientific">Methylobacterium thuringiense</name>
    <dbReference type="NCBI Taxonomy" id="1003091"/>
    <lineage>
        <taxon>Bacteria</taxon>
        <taxon>Pseudomonadati</taxon>
        <taxon>Pseudomonadota</taxon>
        <taxon>Alphaproteobacteria</taxon>
        <taxon>Hyphomicrobiales</taxon>
        <taxon>Methylobacteriaceae</taxon>
        <taxon>Methylobacterium</taxon>
    </lineage>
</organism>
<gene>
    <name evidence="3 4" type="primary">yacG</name>
    <name evidence="4" type="ORF">EKPJFOCH_2041</name>
</gene>
<evidence type="ECO:0000256" key="1">
    <source>
        <dbReference type="ARBA" id="ARBA00022723"/>
    </source>
</evidence>
<comment type="subunit">
    <text evidence="3">Interacts with GyrB.</text>
</comment>
<feature type="binding site" evidence="3">
    <location>
        <position position="35"/>
    </location>
    <ligand>
        <name>Zn(2+)</name>
        <dbReference type="ChEBI" id="CHEBI:29105"/>
    </ligand>
</feature>
<name>A0ABQ4TLM8_9HYPH</name>
<protein>
    <recommendedName>
        <fullName evidence="3">DNA gyrase inhibitor YacG</fullName>
    </recommendedName>
</protein>
<feature type="binding site" evidence="3">
    <location>
        <position position="19"/>
    </location>
    <ligand>
        <name>Zn(2+)</name>
        <dbReference type="ChEBI" id="CHEBI:29105"/>
    </ligand>
</feature>
<reference evidence="4" key="2">
    <citation type="submission" date="2021-08" db="EMBL/GenBank/DDBJ databases">
        <authorList>
            <person name="Tani A."/>
            <person name="Ola A."/>
            <person name="Ogura Y."/>
            <person name="Katsura K."/>
            <person name="Hayashi T."/>
        </authorList>
    </citation>
    <scope>NUCLEOTIDE SEQUENCE</scope>
    <source>
        <strain evidence="4">DSM 23674</strain>
    </source>
</reference>
<comment type="caution">
    <text evidence="4">The sequence shown here is derived from an EMBL/GenBank/DDBJ whole genome shotgun (WGS) entry which is preliminary data.</text>
</comment>
<dbReference type="EMBL" id="BPRA01000008">
    <property type="protein sequence ID" value="GJE55548.1"/>
    <property type="molecule type" value="Genomic_DNA"/>
</dbReference>
<comment type="similarity">
    <text evidence="3">Belongs to the DNA gyrase inhibitor YacG family.</text>
</comment>
<reference evidence="4" key="1">
    <citation type="journal article" date="2021" name="Front. Microbiol.">
        <title>Comprehensive Comparative Genomics and Phenotyping of Methylobacterium Species.</title>
        <authorList>
            <person name="Alessa O."/>
            <person name="Ogura Y."/>
            <person name="Fujitani Y."/>
            <person name="Takami H."/>
            <person name="Hayashi T."/>
            <person name="Sahin N."/>
            <person name="Tani A."/>
        </authorList>
    </citation>
    <scope>NUCLEOTIDE SEQUENCE</scope>
    <source>
        <strain evidence="4">DSM 23674</strain>
    </source>
</reference>
<evidence type="ECO:0000313" key="5">
    <source>
        <dbReference type="Proteomes" id="UP001055101"/>
    </source>
</evidence>
<dbReference type="Proteomes" id="UP001055101">
    <property type="component" value="Unassembled WGS sequence"/>
</dbReference>
<dbReference type="Gene3D" id="3.30.50.10">
    <property type="entry name" value="Erythroid Transcription Factor GATA-1, subunit A"/>
    <property type="match status" value="1"/>
</dbReference>
<sequence length="67" mass="7170">MTGATASGKRKAAAPCPICRKPAQEAFAPFCSQRCADVDLGRWLGERYVIPGPEEEPEEGHDADGSH</sequence>
<evidence type="ECO:0000256" key="3">
    <source>
        <dbReference type="HAMAP-Rule" id="MF_00649"/>
    </source>
</evidence>
<evidence type="ECO:0000313" key="4">
    <source>
        <dbReference type="EMBL" id="GJE55548.1"/>
    </source>
</evidence>
<dbReference type="Pfam" id="PF03884">
    <property type="entry name" value="YacG"/>
    <property type="match status" value="1"/>
</dbReference>
<feature type="binding site" evidence="3">
    <location>
        <position position="31"/>
    </location>
    <ligand>
        <name>Zn(2+)</name>
        <dbReference type="ChEBI" id="CHEBI:29105"/>
    </ligand>
</feature>
<accession>A0ABQ4TLM8</accession>
<comment type="cofactor">
    <cofactor evidence="3">
        <name>Zn(2+)</name>
        <dbReference type="ChEBI" id="CHEBI:29105"/>
    </cofactor>
    <text evidence="3">Binds 1 zinc ion.</text>
</comment>
<feature type="binding site" evidence="3">
    <location>
        <position position="16"/>
    </location>
    <ligand>
        <name>Zn(2+)</name>
        <dbReference type="ChEBI" id="CHEBI:29105"/>
    </ligand>
</feature>
<keyword evidence="1 3" id="KW-0479">Metal-binding</keyword>
<comment type="function">
    <text evidence="3">Inhibits all the catalytic activities of DNA gyrase by preventing its interaction with DNA. Acts by binding directly to the C-terminal domain of GyrB, which probably disrupts DNA binding by the gyrase.</text>
</comment>
<dbReference type="InterPro" id="IPR013088">
    <property type="entry name" value="Znf_NHR/GATA"/>
</dbReference>
<dbReference type="RefSeq" id="WP_238231802.1">
    <property type="nucleotide sequence ID" value="NZ_BPRA01000008.1"/>
</dbReference>
<dbReference type="PANTHER" id="PTHR36150">
    <property type="entry name" value="DNA GYRASE INHIBITOR YACG"/>
    <property type="match status" value="1"/>
</dbReference>
<keyword evidence="2 3" id="KW-0862">Zinc</keyword>